<accession>A0A3B1CT76</accession>
<name>A0A3B1CT76_9ZZZZ</name>
<proteinExistence type="predicted"/>
<protein>
    <recommendedName>
        <fullName evidence="2">Transporter</fullName>
    </recommendedName>
</protein>
<sequence>MKKLIIIFFIPFVNQIYSQACCTAGSPLLSSLETSATEKGNLLLGISYVYNLLDDVYDETFYLDDQTRNRISKSILLQVDYGITGKISISGLFTYINQERNISAYQGFTNTVTTSGIGDAVLLAKYNVIPLTMMKEQEFSIGGGTKIPLGKSDLTSNGVLLPADMQPGTGSWDFILWSYFSQGRLFDLPLNLVVNLSYRMNGTNKRFGSNNGTYKFGNELITQGGLGYRTDLPVDFTLFTRLRITDKDEYKKNPIPNTGGTWLYIIPGINVKLYKSVILRLTSEIPIYRNLQGTQLTTTFVTSASIYYTINDL</sequence>
<dbReference type="EMBL" id="UOGD01000152">
    <property type="protein sequence ID" value="VAX19857.1"/>
    <property type="molecule type" value="Genomic_DNA"/>
</dbReference>
<evidence type="ECO:0000313" key="1">
    <source>
        <dbReference type="EMBL" id="VAX19857.1"/>
    </source>
</evidence>
<evidence type="ECO:0008006" key="2">
    <source>
        <dbReference type="Google" id="ProtNLM"/>
    </source>
</evidence>
<dbReference type="AlphaFoldDB" id="A0A3B1CT76"/>
<reference evidence="1" key="1">
    <citation type="submission" date="2018-06" db="EMBL/GenBank/DDBJ databases">
        <authorList>
            <person name="Zhirakovskaya E."/>
        </authorList>
    </citation>
    <scope>NUCLEOTIDE SEQUENCE</scope>
</reference>
<gene>
    <name evidence="1" type="ORF">MNBD_IGNAVI01-255</name>
</gene>
<organism evidence="1">
    <name type="scientific">hydrothermal vent metagenome</name>
    <dbReference type="NCBI Taxonomy" id="652676"/>
    <lineage>
        <taxon>unclassified sequences</taxon>
        <taxon>metagenomes</taxon>
        <taxon>ecological metagenomes</taxon>
    </lineage>
</organism>